<dbReference type="EMBL" id="JANKHO010000369">
    <property type="protein sequence ID" value="KAJ3510812.1"/>
    <property type="molecule type" value="Genomic_DNA"/>
</dbReference>
<reference evidence="1" key="1">
    <citation type="submission" date="2022-07" db="EMBL/GenBank/DDBJ databases">
        <title>Genome Sequence of Agrocybe chaxingu.</title>
        <authorList>
            <person name="Buettner E."/>
        </authorList>
    </citation>
    <scope>NUCLEOTIDE SEQUENCE</scope>
    <source>
        <strain evidence="1">MP-N11</strain>
    </source>
</reference>
<organism evidence="1 2">
    <name type="scientific">Agrocybe chaxingu</name>
    <dbReference type="NCBI Taxonomy" id="84603"/>
    <lineage>
        <taxon>Eukaryota</taxon>
        <taxon>Fungi</taxon>
        <taxon>Dikarya</taxon>
        <taxon>Basidiomycota</taxon>
        <taxon>Agaricomycotina</taxon>
        <taxon>Agaricomycetes</taxon>
        <taxon>Agaricomycetidae</taxon>
        <taxon>Agaricales</taxon>
        <taxon>Agaricineae</taxon>
        <taxon>Strophariaceae</taxon>
        <taxon>Agrocybe</taxon>
    </lineage>
</organism>
<dbReference type="AlphaFoldDB" id="A0A9W8K2W5"/>
<dbReference type="OrthoDB" id="2846898at2759"/>
<evidence type="ECO:0000313" key="2">
    <source>
        <dbReference type="Proteomes" id="UP001148786"/>
    </source>
</evidence>
<evidence type="ECO:0000313" key="1">
    <source>
        <dbReference type="EMBL" id="KAJ3510812.1"/>
    </source>
</evidence>
<proteinExistence type="predicted"/>
<comment type="caution">
    <text evidence="1">The sequence shown here is derived from an EMBL/GenBank/DDBJ whole genome shotgun (WGS) entry which is preliminary data.</text>
</comment>
<accession>A0A9W8K2W5</accession>
<protein>
    <submittedName>
        <fullName evidence="1">Uncharacterized protein</fullName>
    </submittedName>
</protein>
<gene>
    <name evidence="1" type="ORF">NLJ89_g4462</name>
</gene>
<sequence length="423" mass="47821">MAVLSTSLPLEIWMVIVELHEPKANATTLRALSRCCRALVCLCQGILFRNLYIPRIFHGWPSRRDGALARLEDAFTQSPHLATYVQNMRYRIEEEDSENTTVHWILNQLTDNLADVHMEYVSETSSTPYLDWDTLDARLRSSIIRVVQSPRLRSLSLSSIKNMPFSVFVSLSSDLTTVKLEGVEVKIQPDSEGLESTNSDGTPRRVDLVTSRTKRRLPRINNLHYYCHDTGGVLASRPFVFDLEHLQFLHVSWGNEPECAQGKELMKAASKLEGLACLVDSPHKLIAGLANAMLDYGLDVSLTALTIALAHPTAMPPTPNPDEYDLFLGLIKELELLAGRNTVKKLLIHFDTTKDTHDRLMDSLGRFDDVITREAFPHLERFDLDIWVHCSEPYGSRDYWAECRGVSVIPGLRFGCQVMIIDD</sequence>
<name>A0A9W8K2W5_9AGAR</name>
<keyword evidence="2" id="KW-1185">Reference proteome</keyword>
<dbReference type="Proteomes" id="UP001148786">
    <property type="component" value="Unassembled WGS sequence"/>
</dbReference>